<dbReference type="Proteomes" id="UP000626092">
    <property type="component" value="Unassembled WGS sequence"/>
</dbReference>
<dbReference type="InterPro" id="IPR056924">
    <property type="entry name" value="SH3_Tf2-1"/>
</dbReference>
<keyword evidence="3" id="KW-1185">Reference proteome</keyword>
<dbReference type="AlphaFoldDB" id="A0A834G9P8"/>
<evidence type="ECO:0000313" key="2">
    <source>
        <dbReference type="EMBL" id="KAF7126763.1"/>
    </source>
</evidence>
<gene>
    <name evidence="2" type="ORF">RHSIM_Rhsim11G0085700</name>
</gene>
<name>A0A834G9P8_RHOSS</name>
<dbReference type="EMBL" id="WJXA01000011">
    <property type="protein sequence ID" value="KAF7126763.1"/>
    <property type="molecule type" value="Genomic_DNA"/>
</dbReference>
<sequence length="359" mass="40383">MEQVCSKQMKKTLLQHAKQGFLAQLCSLVVRQEDIPEAWQTDLVLTQLIDDLLSDSTSHEGYSWSHGILTDKGRLVVKGPRPRYIGCRRVVVQYADHSATKINPYQMVYGQAPPHIHNIPGSSSIAVVDQWGYDKEATLRLLKEHLSPAQNRMKQMADEHRSEREFQIGDWVYLRLQPNKQSTVQYRANMKLSPRFNGPFHVLRKICYVAYHLDLSPSSRLHPVSHVSLLKRKLGTLTVRQPTLPPIGRDGIPEPQPVALLDRRLVNHKGKPATQVLIQRSNSFPEDATWEYYQDFQARFPPTLCLVLKAHFKGEGMLRTPRTIDGNSILGQGLAGATAGVGTRASSCSIWGKVVNSVG</sequence>
<proteinExistence type="predicted"/>
<dbReference type="PANTHER" id="PTHR46148:SF52">
    <property type="entry name" value="OS04G0603800 PROTEIN"/>
    <property type="match status" value="1"/>
</dbReference>
<comment type="caution">
    <text evidence="2">The sequence shown here is derived from an EMBL/GenBank/DDBJ whole genome shotgun (WGS) entry which is preliminary data.</text>
</comment>
<dbReference type="OrthoDB" id="5554229at2759"/>
<reference evidence="2" key="1">
    <citation type="submission" date="2019-11" db="EMBL/GenBank/DDBJ databases">
        <authorList>
            <person name="Liu Y."/>
            <person name="Hou J."/>
            <person name="Li T.-Q."/>
            <person name="Guan C.-H."/>
            <person name="Wu X."/>
            <person name="Wu H.-Z."/>
            <person name="Ling F."/>
            <person name="Zhang R."/>
            <person name="Shi X.-G."/>
            <person name="Ren J.-P."/>
            <person name="Chen E.-F."/>
            <person name="Sun J.-M."/>
        </authorList>
    </citation>
    <scope>NUCLEOTIDE SEQUENCE</scope>
    <source>
        <strain evidence="2">Adult_tree_wgs_1</strain>
        <tissue evidence="2">Leaves</tissue>
    </source>
</reference>
<feature type="domain" description="Tf2-1-like SH3-like" evidence="1">
    <location>
        <begin position="169"/>
        <end position="232"/>
    </location>
</feature>
<organism evidence="2 3">
    <name type="scientific">Rhododendron simsii</name>
    <name type="common">Sims's rhododendron</name>
    <dbReference type="NCBI Taxonomy" id="118357"/>
    <lineage>
        <taxon>Eukaryota</taxon>
        <taxon>Viridiplantae</taxon>
        <taxon>Streptophyta</taxon>
        <taxon>Embryophyta</taxon>
        <taxon>Tracheophyta</taxon>
        <taxon>Spermatophyta</taxon>
        <taxon>Magnoliopsida</taxon>
        <taxon>eudicotyledons</taxon>
        <taxon>Gunneridae</taxon>
        <taxon>Pentapetalae</taxon>
        <taxon>asterids</taxon>
        <taxon>Ericales</taxon>
        <taxon>Ericaceae</taxon>
        <taxon>Ericoideae</taxon>
        <taxon>Rhodoreae</taxon>
        <taxon>Rhododendron</taxon>
    </lineage>
</organism>
<protein>
    <recommendedName>
        <fullName evidence="1">Tf2-1-like SH3-like domain-containing protein</fullName>
    </recommendedName>
</protein>
<dbReference type="Pfam" id="PF24626">
    <property type="entry name" value="SH3_Tf2-1"/>
    <property type="match status" value="1"/>
</dbReference>
<dbReference type="PANTHER" id="PTHR46148">
    <property type="entry name" value="CHROMO DOMAIN-CONTAINING PROTEIN"/>
    <property type="match status" value="1"/>
</dbReference>
<accession>A0A834G9P8</accession>
<evidence type="ECO:0000259" key="1">
    <source>
        <dbReference type="Pfam" id="PF24626"/>
    </source>
</evidence>
<evidence type="ECO:0000313" key="3">
    <source>
        <dbReference type="Proteomes" id="UP000626092"/>
    </source>
</evidence>